<keyword evidence="10 13" id="KW-1133">Transmembrane helix</keyword>
<name>A0A367K3R5_RHIST</name>
<evidence type="ECO:0000256" key="6">
    <source>
        <dbReference type="ARBA" id="ARBA00022723"/>
    </source>
</evidence>
<dbReference type="Pfam" id="PF03372">
    <property type="entry name" value="Exo_endo_phos"/>
    <property type="match status" value="1"/>
</dbReference>
<feature type="transmembrane region" description="Helical" evidence="13">
    <location>
        <begin position="337"/>
        <end position="365"/>
    </location>
</feature>
<keyword evidence="5 13" id="KW-0812">Transmembrane</keyword>
<evidence type="ECO:0000256" key="4">
    <source>
        <dbReference type="ARBA" id="ARBA00006335"/>
    </source>
</evidence>
<dbReference type="PANTHER" id="PTHR16320">
    <property type="entry name" value="SPHINGOMYELINASE FAMILY MEMBER"/>
    <property type="match status" value="1"/>
</dbReference>
<dbReference type="AlphaFoldDB" id="A0A367K3R5"/>
<accession>A0A367K3R5</accession>
<organism evidence="15 16">
    <name type="scientific">Rhizopus stolonifer</name>
    <name type="common">Rhizopus nigricans</name>
    <dbReference type="NCBI Taxonomy" id="4846"/>
    <lineage>
        <taxon>Eukaryota</taxon>
        <taxon>Fungi</taxon>
        <taxon>Fungi incertae sedis</taxon>
        <taxon>Mucoromycota</taxon>
        <taxon>Mucoromycotina</taxon>
        <taxon>Mucoromycetes</taxon>
        <taxon>Mucorales</taxon>
        <taxon>Mucorineae</taxon>
        <taxon>Rhizopodaceae</taxon>
        <taxon>Rhizopus</taxon>
    </lineage>
</organism>
<dbReference type="GO" id="GO:0046872">
    <property type="term" value="F:metal ion binding"/>
    <property type="evidence" value="ECO:0007669"/>
    <property type="project" value="UniProtKB-KW"/>
</dbReference>
<feature type="transmembrane region" description="Helical" evidence="13">
    <location>
        <begin position="39"/>
        <end position="57"/>
    </location>
</feature>
<keyword evidence="7" id="KW-0378">Hydrolase</keyword>
<dbReference type="InterPro" id="IPR036691">
    <property type="entry name" value="Endo/exonu/phosph_ase_sf"/>
</dbReference>
<evidence type="ECO:0000256" key="9">
    <source>
        <dbReference type="ARBA" id="ARBA00022919"/>
    </source>
</evidence>
<protein>
    <submittedName>
        <fullName evidence="15">Phospholipase C type enzyme</fullName>
    </submittedName>
</protein>
<dbReference type="InterPro" id="IPR005135">
    <property type="entry name" value="Endo/exonuclease/phosphatase"/>
</dbReference>
<dbReference type="Proteomes" id="UP000253551">
    <property type="component" value="Unassembled WGS sequence"/>
</dbReference>
<comment type="pathway">
    <text evidence="3">Sphingolipid metabolism.</text>
</comment>
<evidence type="ECO:0000256" key="2">
    <source>
        <dbReference type="ARBA" id="ARBA00004760"/>
    </source>
</evidence>
<evidence type="ECO:0000256" key="12">
    <source>
        <dbReference type="ARBA" id="ARBA00023136"/>
    </source>
</evidence>
<dbReference type="GO" id="GO:0004767">
    <property type="term" value="F:sphingomyelin phosphodiesterase activity"/>
    <property type="evidence" value="ECO:0007669"/>
    <property type="project" value="InterPro"/>
</dbReference>
<evidence type="ECO:0000256" key="7">
    <source>
        <dbReference type="ARBA" id="ARBA00022801"/>
    </source>
</evidence>
<gene>
    <name evidence="15" type="primary">ISC1_2</name>
    <name evidence="15" type="ORF">CU098_004492</name>
</gene>
<dbReference type="InterPro" id="IPR038772">
    <property type="entry name" value="Sph/SMPD2-like"/>
</dbReference>
<feature type="domain" description="Endonuclease/exonuclease/phosphatase" evidence="14">
    <location>
        <begin position="5"/>
        <end position="255"/>
    </location>
</feature>
<evidence type="ECO:0000256" key="3">
    <source>
        <dbReference type="ARBA" id="ARBA00004991"/>
    </source>
</evidence>
<evidence type="ECO:0000313" key="15">
    <source>
        <dbReference type="EMBL" id="RCH96902.1"/>
    </source>
</evidence>
<keyword evidence="16" id="KW-1185">Reference proteome</keyword>
<comment type="similarity">
    <text evidence="4">Belongs to the neutral sphingomyelinase family.</text>
</comment>
<dbReference type="PANTHER" id="PTHR16320:SF24">
    <property type="entry name" value="PHOSPHODIESTERASE, PUTATIVE-RELATED"/>
    <property type="match status" value="1"/>
</dbReference>
<evidence type="ECO:0000313" key="16">
    <source>
        <dbReference type="Proteomes" id="UP000253551"/>
    </source>
</evidence>
<comment type="caution">
    <text evidence="15">The sequence shown here is derived from an EMBL/GenBank/DDBJ whole genome shotgun (WGS) entry which is preliminary data.</text>
</comment>
<keyword evidence="8" id="KW-0460">Magnesium</keyword>
<dbReference type="OrthoDB" id="387657at2759"/>
<dbReference type="Gene3D" id="3.60.10.10">
    <property type="entry name" value="Endonuclease/exonuclease/phosphatase"/>
    <property type="match status" value="1"/>
</dbReference>
<keyword evidence="9" id="KW-0746">Sphingolipid metabolism</keyword>
<proteinExistence type="inferred from homology"/>
<evidence type="ECO:0000256" key="13">
    <source>
        <dbReference type="SAM" id="Phobius"/>
    </source>
</evidence>
<keyword evidence="6" id="KW-0479">Metal-binding</keyword>
<dbReference type="EMBL" id="PJQM01002251">
    <property type="protein sequence ID" value="RCH96902.1"/>
    <property type="molecule type" value="Genomic_DNA"/>
</dbReference>
<comment type="subcellular location">
    <subcellularLocation>
        <location evidence="1">Membrane</location>
        <topology evidence="1">Multi-pass membrane protein</topology>
    </subcellularLocation>
</comment>
<keyword evidence="11" id="KW-0443">Lipid metabolism</keyword>
<evidence type="ECO:0000256" key="5">
    <source>
        <dbReference type="ARBA" id="ARBA00022692"/>
    </source>
</evidence>
<evidence type="ECO:0000259" key="14">
    <source>
        <dbReference type="Pfam" id="PF03372"/>
    </source>
</evidence>
<dbReference type="GO" id="GO:0006665">
    <property type="term" value="P:sphingolipid metabolic process"/>
    <property type="evidence" value="ECO:0007669"/>
    <property type="project" value="UniProtKB-KW"/>
</dbReference>
<evidence type="ECO:0000256" key="1">
    <source>
        <dbReference type="ARBA" id="ARBA00004141"/>
    </source>
</evidence>
<sequence>MPYSICQDYDLITLQEVWVQTDFQRIRHAVKDTLPHSKYFYSGVLGSGLAILSKFPILSTQYHRYHLNGKPLMFIHGDYYVGKGVGSIVVDHPTVGLLEVFNTHLHASYSPRHQYNAHRAAECWQLATLLRNSAAMGRQIVMSGDFNSVPTSINYQLICDHGCMTDSWLELHGEPDPTKFDVDTMTQEAYTQYFGYTCNSPFNTFSRYYQSDIHTASAKRLDYIFYRHTPQLKCIASNVVFTNLIPDSNQSYSDHFGVMSIFQLSLHADLSNLNKTQLKLSTVDAILEELRKEQTYAKYQSRLLLYACLVCLVLQMVLYIINIVLPTTLSQHGSLPIVLVTVVVGLLMNIVSVLLPVCLIVGFVFGHTEQRTLSQFIDEIETFRYQLEKAPVLLIK</sequence>
<dbReference type="STRING" id="4846.A0A367K3R5"/>
<evidence type="ECO:0000256" key="8">
    <source>
        <dbReference type="ARBA" id="ARBA00022842"/>
    </source>
</evidence>
<dbReference type="SUPFAM" id="SSF56219">
    <property type="entry name" value="DNase I-like"/>
    <property type="match status" value="1"/>
</dbReference>
<evidence type="ECO:0000256" key="11">
    <source>
        <dbReference type="ARBA" id="ARBA00023098"/>
    </source>
</evidence>
<evidence type="ECO:0000256" key="10">
    <source>
        <dbReference type="ARBA" id="ARBA00022989"/>
    </source>
</evidence>
<comment type="pathway">
    <text evidence="2">Lipid metabolism; sphingolipid metabolism.</text>
</comment>
<feature type="transmembrane region" description="Helical" evidence="13">
    <location>
        <begin position="303"/>
        <end position="325"/>
    </location>
</feature>
<dbReference type="GO" id="GO:0016020">
    <property type="term" value="C:membrane"/>
    <property type="evidence" value="ECO:0007669"/>
    <property type="project" value="UniProtKB-SubCell"/>
</dbReference>
<reference evidence="15 16" key="1">
    <citation type="journal article" date="2018" name="G3 (Bethesda)">
        <title>Phylogenetic and Phylogenomic Definition of Rhizopus Species.</title>
        <authorList>
            <person name="Gryganskyi A.P."/>
            <person name="Golan J."/>
            <person name="Dolatabadi S."/>
            <person name="Mondo S."/>
            <person name="Robb S."/>
            <person name="Idnurm A."/>
            <person name="Muszewska A."/>
            <person name="Steczkiewicz K."/>
            <person name="Masonjones S."/>
            <person name="Liao H.L."/>
            <person name="Gajdeczka M.T."/>
            <person name="Anike F."/>
            <person name="Vuek A."/>
            <person name="Anishchenko I.M."/>
            <person name="Voigt K."/>
            <person name="de Hoog G.S."/>
            <person name="Smith M.E."/>
            <person name="Heitman J."/>
            <person name="Vilgalys R."/>
            <person name="Stajich J.E."/>
        </authorList>
    </citation>
    <scope>NUCLEOTIDE SEQUENCE [LARGE SCALE GENOMIC DNA]</scope>
    <source>
        <strain evidence="15 16">LSU 92-RS-03</strain>
    </source>
</reference>
<keyword evidence="12 13" id="KW-0472">Membrane</keyword>